<dbReference type="PANTHER" id="PTHR47635:SF2">
    <property type="entry name" value="LAMG-LIKE JELLYROLL FOLD DOMAIN-CONTAINING PROTEIN"/>
    <property type="match status" value="1"/>
</dbReference>
<dbReference type="SUPFAM" id="SSF49899">
    <property type="entry name" value="Concanavalin A-like lectins/glucanases"/>
    <property type="match status" value="1"/>
</dbReference>
<proteinExistence type="predicted"/>
<accession>A0A2M7SF90</accession>
<dbReference type="SMART" id="SM00560">
    <property type="entry name" value="LamGL"/>
    <property type="match status" value="1"/>
</dbReference>
<dbReference type="Proteomes" id="UP000229307">
    <property type="component" value="Unassembled WGS sequence"/>
</dbReference>
<comment type="caution">
    <text evidence="5">The sequence shown here is derived from an EMBL/GenBank/DDBJ whole genome shotgun (WGS) entry which is preliminary data.</text>
</comment>
<sequence length="240" mass="26588">MKKIFMFLAIALTFNFSLWDPFGTTFLISNCFSQEKGLVAYWSFDEGSGKIAKDAAGKNNGDIIDAEWTAGKVGKALKFSGEGSFIDIPVSDSLNIDGSVTVELWVKHEGDEYKEWECILAKGDHAYRLHIRPGTFEFDFGVNTGGEFHDQVSGIKPEPGKWYHVAGTYDGAKTCVYVNGKLAASGAEWSGPIDTNDLDLYIGDNSEATGRFFKGIIDEVRIYSRALSEAEIKTRYDKEK</sequence>
<evidence type="ECO:0000256" key="1">
    <source>
        <dbReference type="ARBA" id="ARBA00022729"/>
    </source>
</evidence>
<dbReference type="Gene3D" id="2.60.120.200">
    <property type="match status" value="1"/>
</dbReference>
<evidence type="ECO:0000313" key="5">
    <source>
        <dbReference type="EMBL" id="PIZ18150.1"/>
    </source>
</evidence>
<keyword evidence="1 3" id="KW-0732">Signal</keyword>
<evidence type="ECO:0000256" key="2">
    <source>
        <dbReference type="ARBA" id="ARBA00023157"/>
    </source>
</evidence>
<gene>
    <name evidence="5" type="ORF">COY52_00900</name>
</gene>
<name>A0A2M7SF90_9BACT</name>
<dbReference type="InterPro" id="IPR006558">
    <property type="entry name" value="LamG-like"/>
</dbReference>
<dbReference type="PANTHER" id="PTHR47635">
    <property type="entry name" value="CUB DOMAIN-CONTAINING PROTEIN"/>
    <property type="match status" value="1"/>
</dbReference>
<evidence type="ECO:0000259" key="4">
    <source>
        <dbReference type="SMART" id="SM00560"/>
    </source>
</evidence>
<protein>
    <recommendedName>
        <fullName evidence="4">LamG-like jellyroll fold domain-containing protein</fullName>
    </recommendedName>
</protein>
<dbReference type="AlphaFoldDB" id="A0A2M7SF90"/>
<dbReference type="Pfam" id="PF13385">
    <property type="entry name" value="Laminin_G_3"/>
    <property type="match status" value="1"/>
</dbReference>
<feature type="chain" id="PRO_5014663385" description="LamG-like jellyroll fold domain-containing protein" evidence="3">
    <location>
        <begin position="20"/>
        <end position="240"/>
    </location>
</feature>
<feature type="signal peptide" evidence="3">
    <location>
        <begin position="1"/>
        <end position="19"/>
    </location>
</feature>
<dbReference type="InterPro" id="IPR013320">
    <property type="entry name" value="ConA-like_dom_sf"/>
</dbReference>
<organism evidence="5 6">
    <name type="scientific">Candidatus Desantisbacteria bacterium CG_4_10_14_0_8_um_filter_48_22</name>
    <dbReference type="NCBI Taxonomy" id="1974543"/>
    <lineage>
        <taxon>Bacteria</taxon>
        <taxon>Candidatus Desantisiibacteriota</taxon>
    </lineage>
</organism>
<feature type="domain" description="LamG-like jellyroll fold" evidence="4">
    <location>
        <begin position="98"/>
        <end position="230"/>
    </location>
</feature>
<reference evidence="6" key="1">
    <citation type="submission" date="2017-09" db="EMBL/GenBank/DDBJ databases">
        <title>Depth-based differentiation of microbial function through sediment-hosted aquifers and enrichment of novel symbionts in the deep terrestrial subsurface.</title>
        <authorList>
            <person name="Probst A.J."/>
            <person name="Ladd B."/>
            <person name="Jarett J.K."/>
            <person name="Geller-Mcgrath D.E."/>
            <person name="Sieber C.M.K."/>
            <person name="Emerson J.B."/>
            <person name="Anantharaman K."/>
            <person name="Thomas B.C."/>
            <person name="Malmstrom R."/>
            <person name="Stieglmeier M."/>
            <person name="Klingl A."/>
            <person name="Woyke T."/>
            <person name="Ryan C.M."/>
            <person name="Banfield J.F."/>
        </authorList>
    </citation>
    <scope>NUCLEOTIDE SEQUENCE [LARGE SCALE GENOMIC DNA]</scope>
</reference>
<dbReference type="EMBL" id="PFMR01000031">
    <property type="protein sequence ID" value="PIZ18150.1"/>
    <property type="molecule type" value="Genomic_DNA"/>
</dbReference>
<evidence type="ECO:0000256" key="3">
    <source>
        <dbReference type="SAM" id="SignalP"/>
    </source>
</evidence>
<evidence type="ECO:0000313" key="6">
    <source>
        <dbReference type="Proteomes" id="UP000229307"/>
    </source>
</evidence>
<keyword evidence="2" id="KW-1015">Disulfide bond</keyword>